<proteinExistence type="inferred from homology"/>
<evidence type="ECO:0000256" key="12">
    <source>
        <dbReference type="ARBA" id="ARBA00022741"/>
    </source>
</evidence>
<dbReference type="Gene3D" id="3.80.10.10">
    <property type="entry name" value="Ribonuclease Inhibitor"/>
    <property type="match status" value="5"/>
</dbReference>
<keyword evidence="17" id="KW-0675">Receptor</keyword>
<dbReference type="GO" id="GO:0004674">
    <property type="term" value="F:protein serine/threonine kinase activity"/>
    <property type="evidence" value="ECO:0007669"/>
    <property type="project" value="UniProtKB-KW"/>
</dbReference>
<dbReference type="PROSITE" id="PS51450">
    <property type="entry name" value="LRR"/>
    <property type="match status" value="1"/>
</dbReference>
<dbReference type="RefSeq" id="XP_039113881.1">
    <property type="nucleotide sequence ID" value="XM_039257947.1"/>
</dbReference>
<comment type="similarity">
    <text evidence="3">Belongs to the RLP family.</text>
</comment>
<evidence type="ECO:0000256" key="5">
    <source>
        <dbReference type="ARBA" id="ARBA00022475"/>
    </source>
</evidence>
<dbReference type="PANTHER" id="PTHR48056:SF18">
    <property type="entry name" value="NON-SPECIFIC SERINE_THREONINE PROTEIN KINASE"/>
    <property type="match status" value="1"/>
</dbReference>
<dbReference type="InterPro" id="IPR032675">
    <property type="entry name" value="LRR_dom_sf"/>
</dbReference>
<evidence type="ECO:0000256" key="6">
    <source>
        <dbReference type="ARBA" id="ARBA00022527"/>
    </source>
</evidence>
<dbReference type="InterPro" id="IPR050647">
    <property type="entry name" value="Plant_LRR-RLKs"/>
</dbReference>
<keyword evidence="6" id="KW-0723">Serine/threonine-protein kinase</keyword>
<dbReference type="Proteomes" id="UP001515500">
    <property type="component" value="Chromosome 19"/>
</dbReference>
<evidence type="ECO:0000256" key="19">
    <source>
        <dbReference type="ARBA" id="ARBA00047899"/>
    </source>
</evidence>
<sequence length="1044" mass="115669">MNTTRPPSLHYLLLHSFFFLLSFQQSYSENNQTCHPEDLHSLYPFFHSFLSQHPSLNSINGSSNCCSWPGVSCDNLSRVIGLELPNLNLKATIPSYLANLSHLQWLNLSSNSFSGPLPPSLFHLQDLGLLDLSLNSLSGPIPSISTLPSLHLFNLSHNYFNGTLPLLPGSPSLSVFDVSYNRFVGDISSSFNFCVSSPNIHVLRLSMNSFSGELSDGFGNCSELVELGLDGNSISGNLPEDLFKLPSLKKLEVQENKLSGLLNPKISNLSNLVLFDISFNAFNGSIPNVFNAFMKLECFLAESNRFRGTLPSSLSNLTAIRLLNLRNNSLGGEIDLEFSAMPHLSLLDLASNRFNGVIPSSISECKELKTLNLAKNDLHGEIPTSFIDMVSLSFLSLTSNHLSNISSALKVLQHCPNLSSLVMTNNFREGEVMPFEGIQAFNNIEVLVIANCALLGNVPAWLATCRELKVLDLSWNQLEGKIPLWFENLDSLFYIDLSNNSLTGEIPNSLTMIANLIFGNISMERTTMQEFPYFLKRNNSGKSLQYNHFSDFPPSLILSYNRLTGPVLPGFGKLKKLHVLDLSMNQLSGNIPDELSGMSSLEYLDLSHNNLSGSIPSSLTNLSFLSRFSVAYNNLSGTIPTKCQFSTFTCSNFEGNPDLCCFNLTSSCASEVHPLALSKKPKNKGVIIGMALGIGLGTALLLAILYLVVSRTRHRRPEDRVKEVADINAHAELTGPLLVLLFQNKDFKVLSIGDILKSTNNFDEANVIGCGGFGLVYKATLLDGRRYAIKKLTGDYGQMEREFQAEVEALSRAQHKNLVSLQGYCRIGKDRILIYSYMENGSLDYWLHEKLEEGTTLDWNTRLRIAQGAARGLAYLHQSCQPHILHRDIKSSNILLDENFEAHLADFGLARLILPYDTHVSTDLVGTLGYIPPEYGLASVATFKGDVYSFGVVLLELLTGTRPVDICKPKGCRDLISWVLKMKDEKRVTEVFDPLIFDKEYESELIKVMEISCLCLNESPKLRPSAQQLVTWLDNVGLDSNLVT</sequence>
<keyword evidence="25" id="KW-1185">Reference proteome</keyword>
<evidence type="ECO:0000256" key="9">
    <source>
        <dbReference type="ARBA" id="ARBA00022692"/>
    </source>
</evidence>
<keyword evidence="16 22" id="KW-0472">Membrane</keyword>
<dbReference type="Pfam" id="PF13855">
    <property type="entry name" value="LRR_8"/>
    <property type="match status" value="3"/>
</dbReference>
<dbReference type="Gene3D" id="1.10.510.10">
    <property type="entry name" value="Transferase(Phosphotransferase) domain 1"/>
    <property type="match status" value="1"/>
</dbReference>
<feature type="chain" id="PRO_5044330296" description="non-specific serine/threonine protein kinase" evidence="23">
    <location>
        <begin position="29"/>
        <end position="1044"/>
    </location>
</feature>
<evidence type="ECO:0000256" key="3">
    <source>
        <dbReference type="ARBA" id="ARBA00009592"/>
    </source>
</evidence>
<evidence type="ECO:0000256" key="14">
    <source>
        <dbReference type="ARBA" id="ARBA00022840"/>
    </source>
</evidence>
<dbReference type="InterPro" id="IPR000719">
    <property type="entry name" value="Prot_kinase_dom"/>
</dbReference>
<dbReference type="InterPro" id="IPR011009">
    <property type="entry name" value="Kinase-like_dom_sf"/>
</dbReference>
<feature type="domain" description="Protein kinase" evidence="24">
    <location>
        <begin position="762"/>
        <end position="1033"/>
    </location>
</feature>
<feature type="binding site" evidence="21">
    <location>
        <position position="791"/>
    </location>
    <ligand>
        <name>ATP</name>
        <dbReference type="ChEBI" id="CHEBI:30616"/>
    </ligand>
</feature>
<dbReference type="GeneID" id="120249439"/>
<dbReference type="InterPro" id="IPR001611">
    <property type="entry name" value="Leu-rich_rpt"/>
</dbReference>
<dbReference type="Gene3D" id="3.30.200.20">
    <property type="entry name" value="Phosphorylase Kinase, domain 1"/>
    <property type="match status" value="1"/>
</dbReference>
<comment type="catalytic activity">
    <reaction evidence="20">
        <text>L-seryl-[protein] + ATP = O-phospho-L-seryl-[protein] + ADP + H(+)</text>
        <dbReference type="Rhea" id="RHEA:17989"/>
        <dbReference type="Rhea" id="RHEA-COMP:9863"/>
        <dbReference type="Rhea" id="RHEA-COMP:11604"/>
        <dbReference type="ChEBI" id="CHEBI:15378"/>
        <dbReference type="ChEBI" id="CHEBI:29999"/>
        <dbReference type="ChEBI" id="CHEBI:30616"/>
        <dbReference type="ChEBI" id="CHEBI:83421"/>
        <dbReference type="ChEBI" id="CHEBI:456216"/>
        <dbReference type="EC" id="2.7.11.1"/>
    </reaction>
</comment>
<dbReference type="PROSITE" id="PS00108">
    <property type="entry name" value="PROTEIN_KINASE_ST"/>
    <property type="match status" value="1"/>
</dbReference>
<dbReference type="EC" id="2.7.11.1" evidence="4"/>
<dbReference type="SMART" id="SM00220">
    <property type="entry name" value="S_TKc"/>
    <property type="match status" value="1"/>
</dbReference>
<accession>A0AB40AHY6</accession>
<keyword evidence="10 23" id="KW-0732">Signal</keyword>
<dbReference type="SMART" id="SM00365">
    <property type="entry name" value="LRR_SD22"/>
    <property type="match status" value="4"/>
</dbReference>
<dbReference type="PANTHER" id="PTHR48056">
    <property type="entry name" value="LRR RECEPTOR-LIKE SERINE/THREONINE-PROTEIN KINASE-RELATED"/>
    <property type="match status" value="1"/>
</dbReference>
<dbReference type="GO" id="GO:0033612">
    <property type="term" value="F:receptor serine/threonine kinase binding"/>
    <property type="evidence" value="ECO:0007669"/>
    <property type="project" value="TreeGrafter"/>
</dbReference>
<dbReference type="InterPro" id="IPR013210">
    <property type="entry name" value="LRR_N_plant-typ"/>
</dbReference>
<evidence type="ECO:0000256" key="15">
    <source>
        <dbReference type="ARBA" id="ARBA00022989"/>
    </source>
</evidence>
<dbReference type="InterPro" id="IPR003591">
    <property type="entry name" value="Leu-rich_rpt_typical-subtyp"/>
</dbReference>
<evidence type="ECO:0000256" key="8">
    <source>
        <dbReference type="ARBA" id="ARBA00022679"/>
    </source>
</evidence>
<evidence type="ECO:0000256" key="10">
    <source>
        <dbReference type="ARBA" id="ARBA00022729"/>
    </source>
</evidence>
<feature type="transmembrane region" description="Helical" evidence="22">
    <location>
        <begin position="686"/>
        <end position="709"/>
    </location>
</feature>
<name>A0AB40AHY6_DIOCR</name>
<evidence type="ECO:0000256" key="18">
    <source>
        <dbReference type="ARBA" id="ARBA00023180"/>
    </source>
</evidence>
<dbReference type="PRINTS" id="PR00019">
    <property type="entry name" value="LEURICHRPT"/>
</dbReference>
<evidence type="ECO:0000256" key="22">
    <source>
        <dbReference type="SAM" id="Phobius"/>
    </source>
</evidence>
<evidence type="ECO:0000313" key="25">
    <source>
        <dbReference type="Proteomes" id="UP001515500"/>
    </source>
</evidence>
<evidence type="ECO:0000256" key="11">
    <source>
        <dbReference type="ARBA" id="ARBA00022737"/>
    </source>
</evidence>
<dbReference type="Pfam" id="PF00069">
    <property type="entry name" value="Pkinase"/>
    <property type="match status" value="1"/>
</dbReference>
<comment type="catalytic activity">
    <reaction evidence="19">
        <text>L-threonyl-[protein] + ATP = O-phospho-L-threonyl-[protein] + ADP + H(+)</text>
        <dbReference type="Rhea" id="RHEA:46608"/>
        <dbReference type="Rhea" id="RHEA-COMP:11060"/>
        <dbReference type="Rhea" id="RHEA-COMP:11605"/>
        <dbReference type="ChEBI" id="CHEBI:15378"/>
        <dbReference type="ChEBI" id="CHEBI:30013"/>
        <dbReference type="ChEBI" id="CHEBI:30616"/>
        <dbReference type="ChEBI" id="CHEBI:61977"/>
        <dbReference type="ChEBI" id="CHEBI:456216"/>
        <dbReference type="EC" id="2.7.11.1"/>
    </reaction>
</comment>
<evidence type="ECO:0000259" key="24">
    <source>
        <dbReference type="PROSITE" id="PS50011"/>
    </source>
</evidence>
<evidence type="ECO:0000256" key="7">
    <source>
        <dbReference type="ARBA" id="ARBA00022614"/>
    </source>
</evidence>
<evidence type="ECO:0000256" key="2">
    <source>
        <dbReference type="ARBA" id="ARBA00008684"/>
    </source>
</evidence>
<dbReference type="GO" id="GO:0005886">
    <property type="term" value="C:plasma membrane"/>
    <property type="evidence" value="ECO:0007669"/>
    <property type="project" value="UniProtKB-SubCell"/>
</dbReference>
<dbReference type="PROSITE" id="PS50011">
    <property type="entry name" value="PROTEIN_KINASE_DOM"/>
    <property type="match status" value="1"/>
</dbReference>
<evidence type="ECO:0000256" key="21">
    <source>
        <dbReference type="PROSITE-ProRule" id="PRU10141"/>
    </source>
</evidence>
<gene>
    <name evidence="26" type="primary">LOC120249439</name>
</gene>
<dbReference type="PROSITE" id="PS00107">
    <property type="entry name" value="PROTEIN_KINASE_ATP"/>
    <property type="match status" value="1"/>
</dbReference>
<dbReference type="FunFam" id="3.80.10.10:FF:000041">
    <property type="entry name" value="LRR receptor-like serine/threonine-protein kinase ERECTA"/>
    <property type="match status" value="1"/>
</dbReference>
<evidence type="ECO:0000256" key="20">
    <source>
        <dbReference type="ARBA" id="ARBA00048679"/>
    </source>
</evidence>
<evidence type="ECO:0000256" key="1">
    <source>
        <dbReference type="ARBA" id="ARBA00004162"/>
    </source>
</evidence>
<evidence type="ECO:0000256" key="17">
    <source>
        <dbReference type="ARBA" id="ARBA00023170"/>
    </source>
</evidence>
<dbReference type="Pfam" id="PF08263">
    <property type="entry name" value="LRRNT_2"/>
    <property type="match status" value="1"/>
</dbReference>
<reference evidence="26" key="1">
    <citation type="submission" date="2025-08" db="UniProtKB">
        <authorList>
            <consortium name="RefSeq"/>
        </authorList>
    </citation>
    <scope>IDENTIFICATION</scope>
</reference>
<evidence type="ECO:0000256" key="23">
    <source>
        <dbReference type="SAM" id="SignalP"/>
    </source>
</evidence>
<keyword evidence="7" id="KW-0433">Leucine-rich repeat</keyword>
<dbReference type="FunFam" id="1.10.510.10:FF:000309">
    <property type="entry name" value="Leucine-rich repeat receptor-like protein kinase"/>
    <property type="match status" value="1"/>
</dbReference>
<keyword evidence="18" id="KW-0325">Glycoprotein</keyword>
<evidence type="ECO:0000313" key="26">
    <source>
        <dbReference type="RefSeq" id="XP_039113881.1"/>
    </source>
</evidence>
<keyword evidence="13" id="KW-0418">Kinase</keyword>
<evidence type="ECO:0000256" key="13">
    <source>
        <dbReference type="ARBA" id="ARBA00022777"/>
    </source>
</evidence>
<evidence type="ECO:0000256" key="16">
    <source>
        <dbReference type="ARBA" id="ARBA00023136"/>
    </source>
</evidence>
<keyword evidence="8" id="KW-0808">Transferase</keyword>
<keyword evidence="12 21" id="KW-0547">Nucleotide-binding</keyword>
<comment type="subcellular location">
    <subcellularLocation>
        <location evidence="1">Cell membrane</location>
        <topology evidence="1">Single-pass membrane protein</topology>
    </subcellularLocation>
</comment>
<keyword evidence="11" id="KW-0677">Repeat</keyword>
<dbReference type="SMART" id="SM00369">
    <property type="entry name" value="LRR_TYP"/>
    <property type="match status" value="7"/>
</dbReference>
<keyword evidence="14 21" id="KW-0067">ATP-binding</keyword>
<dbReference type="SUPFAM" id="SSF52058">
    <property type="entry name" value="L domain-like"/>
    <property type="match status" value="3"/>
</dbReference>
<dbReference type="SUPFAM" id="SSF56112">
    <property type="entry name" value="Protein kinase-like (PK-like)"/>
    <property type="match status" value="1"/>
</dbReference>
<keyword evidence="9 22" id="KW-0812">Transmembrane</keyword>
<dbReference type="GO" id="GO:0005524">
    <property type="term" value="F:ATP binding"/>
    <property type="evidence" value="ECO:0007669"/>
    <property type="project" value="UniProtKB-UniRule"/>
</dbReference>
<keyword evidence="15 22" id="KW-1133">Transmembrane helix</keyword>
<dbReference type="AlphaFoldDB" id="A0AB40AHY6"/>
<dbReference type="Pfam" id="PF00560">
    <property type="entry name" value="LRR_1"/>
    <property type="match status" value="2"/>
</dbReference>
<feature type="signal peptide" evidence="23">
    <location>
        <begin position="1"/>
        <end position="28"/>
    </location>
</feature>
<dbReference type="FunFam" id="3.30.200.20:FF:000039">
    <property type="entry name" value="receptor-like protein kinase FERONIA"/>
    <property type="match status" value="1"/>
</dbReference>
<dbReference type="InterPro" id="IPR008271">
    <property type="entry name" value="Ser/Thr_kinase_AS"/>
</dbReference>
<protein>
    <recommendedName>
        <fullName evidence="4">non-specific serine/threonine protein kinase</fullName>
        <ecNumber evidence="4">2.7.11.1</ecNumber>
    </recommendedName>
</protein>
<dbReference type="FunFam" id="3.80.10.10:FF:000213">
    <property type="entry name" value="Tyrosine-sulfated glycopeptide receptor 1"/>
    <property type="match status" value="1"/>
</dbReference>
<organism evidence="25 26">
    <name type="scientific">Dioscorea cayennensis subsp. rotundata</name>
    <name type="common">White Guinea yam</name>
    <name type="synonym">Dioscorea rotundata</name>
    <dbReference type="NCBI Taxonomy" id="55577"/>
    <lineage>
        <taxon>Eukaryota</taxon>
        <taxon>Viridiplantae</taxon>
        <taxon>Streptophyta</taxon>
        <taxon>Embryophyta</taxon>
        <taxon>Tracheophyta</taxon>
        <taxon>Spermatophyta</taxon>
        <taxon>Magnoliopsida</taxon>
        <taxon>Liliopsida</taxon>
        <taxon>Dioscoreales</taxon>
        <taxon>Dioscoreaceae</taxon>
        <taxon>Dioscorea</taxon>
    </lineage>
</organism>
<dbReference type="InterPro" id="IPR017441">
    <property type="entry name" value="Protein_kinase_ATP_BS"/>
</dbReference>
<evidence type="ECO:0000256" key="4">
    <source>
        <dbReference type="ARBA" id="ARBA00012513"/>
    </source>
</evidence>
<comment type="similarity">
    <text evidence="2">Belongs to the protein kinase superfamily. Ser/Thr protein kinase family.</text>
</comment>
<keyword evidence="5" id="KW-1003">Cell membrane</keyword>